<dbReference type="EMBL" id="JARBHA010000015">
    <property type="protein sequence ID" value="KAJ9680857.1"/>
    <property type="molecule type" value="Genomic_DNA"/>
</dbReference>
<sequence length="499" mass="56256">MDCTPLVFLLLLPCFVWLCFHFLILGSSHRKFIQARLPPGPRPLPIIGNLLELGDKPHQSFTTLSKTYGPLMSLKLGSITTIVISSPETAQQVLNKNDQTFSGRTVPNAIQVANHHHFSIGFLPASAHWRNLRKICSMQIFSLQRVDAFHGLRQKVVQQLLNHADESCSSGRAVDIRRAAFTIALNLLSNTVFSVDLAHYDSNLSQEFKDLIWSILVEVGKPNLADFFPGLRLVDPQGIHKRMSVYFNKLLDVFDSFINQRLQLRASSTDNDVLDALLNLNKQHDHELSCNDIRHLLVDLFSAGTDTTSSTIEWAMAELLNNPKAMAKARDELSQVVGKDRIVEESDISKLPYLHAVVKESLRLHPPAPFLLPRKAEMDSEILGYAVPKNAQVIINVWAIGRDSKTWSDPYSFEPERFLECDIDVKGQDFQLIPFGAGRRICPGLLLGRRMVHLVLASLLHSFDWKLEDGMKPEDMDMSETFGFTVRRAQPLRVVPIKP</sequence>
<keyword evidence="3 6" id="KW-0560">Oxidoreductase</keyword>
<dbReference type="SUPFAM" id="SSF48264">
    <property type="entry name" value="Cytochrome P450"/>
    <property type="match status" value="1"/>
</dbReference>
<dbReference type="PRINTS" id="PR00463">
    <property type="entry name" value="EP450I"/>
</dbReference>
<proteinExistence type="inferred from homology"/>
<comment type="cofactor">
    <cofactor evidence="5">
        <name>heme</name>
        <dbReference type="ChEBI" id="CHEBI:30413"/>
    </cofactor>
</comment>
<dbReference type="PANTHER" id="PTHR47950">
    <property type="entry name" value="CYTOCHROME P450, FAMILY 76, SUBFAMILY C, POLYPEPTIDE 5-RELATED"/>
    <property type="match status" value="1"/>
</dbReference>
<comment type="caution">
    <text evidence="8">The sequence shown here is derived from an EMBL/GenBank/DDBJ whole genome shotgun (WGS) entry which is preliminary data.</text>
</comment>
<name>A0AA39DG22_VITRO</name>
<keyword evidence="6" id="KW-0503">Monooxygenase</keyword>
<evidence type="ECO:0000313" key="8">
    <source>
        <dbReference type="EMBL" id="KAJ9680857.1"/>
    </source>
</evidence>
<dbReference type="AlphaFoldDB" id="A0AA39DG22"/>
<evidence type="ECO:0000256" key="2">
    <source>
        <dbReference type="ARBA" id="ARBA00022723"/>
    </source>
</evidence>
<comment type="similarity">
    <text evidence="1 6">Belongs to the cytochrome P450 family.</text>
</comment>
<dbReference type="InterPro" id="IPR002401">
    <property type="entry name" value="Cyt_P450_E_grp-I"/>
</dbReference>
<dbReference type="GO" id="GO:0004497">
    <property type="term" value="F:monooxygenase activity"/>
    <property type="evidence" value="ECO:0007669"/>
    <property type="project" value="UniProtKB-KW"/>
</dbReference>
<dbReference type="GO" id="GO:0016705">
    <property type="term" value="F:oxidoreductase activity, acting on paired donors, with incorporation or reduction of molecular oxygen"/>
    <property type="evidence" value="ECO:0007669"/>
    <property type="project" value="InterPro"/>
</dbReference>
<feature type="binding site" description="axial binding residue" evidence="5">
    <location>
        <position position="442"/>
    </location>
    <ligand>
        <name>heme</name>
        <dbReference type="ChEBI" id="CHEBI:30413"/>
    </ligand>
    <ligandPart>
        <name>Fe</name>
        <dbReference type="ChEBI" id="CHEBI:18248"/>
    </ligandPart>
</feature>
<dbReference type="Gene3D" id="1.10.630.10">
    <property type="entry name" value="Cytochrome P450"/>
    <property type="match status" value="1"/>
</dbReference>
<keyword evidence="2 5" id="KW-0479">Metal-binding</keyword>
<dbReference type="FunFam" id="1.10.630.10:FF:000007">
    <property type="entry name" value="Cytochrome P450 76C4"/>
    <property type="match status" value="1"/>
</dbReference>
<keyword evidence="9" id="KW-1185">Reference proteome</keyword>
<dbReference type="GO" id="GO:0005506">
    <property type="term" value="F:iron ion binding"/>
    <property type="evidence" value="ECO:0007669"/>
    <property type="project" value="InterPro"/>
</dbReference>
<organism evidence="8 9">
    <name type="scientific">Vitis rotundifolia</name>
    <name type="common">Muscadine grape</name>
    <dbReference type="NCBI Taxonomy" id="103349"/>
    <lineage>
        <taxon>Eukaryota</taxon>
        <taxon>Viridiplantae</taxon>
        <taxon>Streptophyta</taxon>
        <taxon>Embryophyta</taxon>
        <taxon>Tracheophyta</taxon>
        <taxon>Spermatophyta</taxon>
        <taxon>Magnoliopsida</taxon>
        <taxon>eudicotyledons</taxon>
        <taxon>Gunneridae</taxon>
        <taxon>Pentapetalae</taxon>
        <taxon>rosids</taxon>
        <taxon>Vitales</taxon>
        <taxon>Vitaceae</taxon>
        <taxon>Viteae</taxon>
        <taxon>Vitis</taxon>
    </lineage>
</organism>
<keyword evidence="4 5" id="KW-0408">Iron</keyword>
<dbReference type="InterPro" id="IPR017972">
    <property type="entry name" value="Cyt_P450_CS"/>
</dbReference>
<dbReference type="Proteomes" id="UP001168098">
    <property type="component" value="Unassembled WGS sequence"/>
</dbReference>
<feature type="transmembrane region" description="Helical" evidence="7">
    <location>
        <begin position="6"/>
        <end position="26"/>
    </location>
</feature>
<evidence type="ECO:0000256" key="4">
    <source>
        <dbReference type="ARBA" id="ARBA00023004"/>
    </source>
</evidence>
<dbReference type="PANTHER" id="PTHR47950:SF44">
    <property type="entry name" value="CYTOCHROME P450, FAMILY 76, SUBFAMILY C, POLYPEPTIDE 5-RELATED"/>
    <property type="match status" value="1"/>
</dbReference>
<evidence type="ECO:0000256" key="1">
    <source>
        <dbReference type="ARBA" id="ARBA00010617"/>
    </source>
</evidence>
<evidence type="ECO:0000313" key="9">
    <source>
        <dbReference type="Proteomes" id="UP001168098"/>
    </source>
</evidence>
<dbReference type="GO" id="GO:0020037">
    <property type="term" value="F:heme binding"/>
    <property type="evidence" value="ECO:0007669"/>
    <property type="project" value="InterPro"/>
</dbReference>
<evidence type="ECO:0000256" key="5">
    <source>
        <dbReference type="PIRSR" id="PIRSR602401-1"/>
    </source>
</evidence>
<reference evidence="8 9" key="1">
    <citation type="journal article" date="2023" name="BMC Biotechnol.">
        <title>Vitis rotundifolia cv Carlos genome sequencing.</title>
        <authorList>
            <person name="Huff M."/>
            <person name="Hulse-Kemp A."/>
            <person name="Scheffler B."/>
            <person name="Youngblood R."/>
            <person name="Simpson S."/>
            <person name="Babiker E."/>
            <person name="Staton M."/>
        </authorList>
    </citation>
    <scope>NUCLEOTIDE SEQUENCE [LARGE SCALE GENOMIC DNA]</scope>
    <source>
        <tissue evidence="8">Leaf</tissue>
    </source>
</reference>
<evidence type="ECO:0000256" key="7">
    <source>
        <dbReference type="SAM" id="Phobius"/>
    </source>
</evidence>
<keyword evidence="5 6" id="KW-0349">Heme</keyword>
<dbReference type="InterPro" id="IPR001128">
    <property type="entry name" value="Cyt_P450"/>
</dbReference>
<keyword evidence="7" id="KW-1133">Transmembrane helix</keyword>
<keyword evidence="7" id="KW-0472">Membrane</keyword>
<accession>A0AA39DG22</accession>
<keyword evidence="7" id="KW-0812">Transmembrane</keyword>
<dbReference type="Pfam" id="PF00067">
    <property type="entry name" value="p450"/>
    <property type="match status" value="1"/>
</dbReference>
<dbReference type="CDD" id="cd11073">
    <property type="entry name" value="CYP76-like"/>
    <property type="match status" value="1"/>
</dbReference>
<dbReference type="InterPro" id="IPR036396">
    <property type="entry name" value="Cyt_P450_sf"/>
</dbReference>
<dbReference type="PROSITE" id="PS00086">
    <property type="entry name" value="CYTOCHROME_P450"/>
    <property type="match status" value="1"/>
</dbReference>
<protein>
    <submittedName>
        <fullName evidence="8">Uncharacterized protein</fullName>
    </submittedName>
</protein>
<dbReference type="PRINTS" id="PR00385">
    <property type="entry name" value="P450"/>
</dbReference>
<evidence type="ECO:0000256" key="6">
    <source>
        <dbReference type="RuleBase" id="RU000461"/>
    </source>
</evidence>
<evidence type="ECO:0000256" key="3">
    <source>
        <dbReference type="ARBA" id="ARBA00023002"/>
    </source>
</evidence>
<gene>
    <name evidence="8" type="ORF">PVL29_020001</name>
</gene>